<evidence type="ECO:0000256" key="4">
    <source>
        <dbReference type="SAM" id="SignalP"/>
    </source>
</evidence>
<comment type="caution">
    <text evidence="5">The sequence shown here is derived from an EMBL/GenBank/DDBJ whole genome shotgun (WGS) entry which is preliminary data.</text>
</comment>
<accession>A0ABP9C758</accession>
<dbReference type="SUPFAM" id="SSF48452">
    <property type="entry name" value="TPR-like"/>
    <property type="match status" value="1"/>
</dbReference>
<proteinExistence type="predicted"/>
<evidence type="ECO:0000313" key="6">
    <source>
        <dbReference type="Proteomes" id="UP001501411"/>
    </source>
</evidence>
<dbReference type="PANTHER" id="PTHR44858">
    <property type="entry name" value="TETRATRICOPEPTIDE REPEAT PROTEIN 6"/>
    <property type="match status" value="1"/>
</dbReference>
<dbReference type="Proteomes" id="UP001501411">
    <property type="component" value="Unassembled WGS sequence"/>
</dbReference>
<dbReference type="InterPro" id="IPR011990">
    <property type="entry name" value="TPR-like_helical_dom_sf"/>
</dbReference>
<dbReference type="RefSeq" id="WP_345234613.1">
    <property type="nucleotide sequence ID" value="NZ_BAABIQ010000044.1"/>
</dbReference>
<organism evidence="5 6">
    <name type="scientific">Olivibacter ginsenosidimutans</name>
    <dbReference type="NCBI Taxonomy" id="1176537"/>
    <lineage>
        <taxon>Bacteria</taxon>
        <taxon>Pseudomonadati</taxon>
        <taxon>Bacteroidota</taxon>
        <taxon>Sphingobacteriia</taxon>
        <taxon>Sphingobacteriales</taxon>
        <taxon>Sphingobacteriaceae</taxon>
        <taxon>Olivibacter</taxon>
    </lineage>
</organism>
<evidence type="ECO:0000313" key="5">
    <source>
        <dbReference type="EMBL" id="GAA4805866.1"/>
    </source>
</evidence>
<feature type="repeat" description="TPR" evidence="3">
    <location>
        <begin position="71"/>
        <end position="104"/>
    </location>
</feature>
<dbReference type="InterPro" id="IPR019734">
    <property type="entry name" value="TPR_rpt"/>
</dbReference>
<protein>
    <recommendedName>
        <fullName evidence="7">Tetratricopeptide repeat protein</fullName>
    </recommendedName>
</protein>
<evidence type="ECO:0000256" key="2">
    <source>
        <dbReference type="ARBA" id="ARBA00022803"/>
    </source>
</evidence>
<sequence>MNIRHNQFMNFGKVMKQLVLLGVFLFSIGTLAAQSQSSSSNPYVRLGNKAIMDGDFRAAVNALEKVKTPDTLVTYMLGYSQIRCADYNKAIGSFTKLLSQSPNNFSAYYWRGKARNTLAVQSSNKLSDTDRSKMLQESIDDFTNAIRLNPEDLSYYQSRGMAYRDLGILQGTSSTAVYSKEEATNAYQKSIEDLQHVLKANSKREDLAKEIKKVKIYKDNLSK</sequence>
<keyword evidence="6" id="KW-1185">Reference proteome</keyword>
<dbReference type="Gene3D" id="1.25.40.10">
    <property type="entry name" value="Tetratricopeptide repeat domain"/>
    <property type="match status" value="2"/>
</dbReference>
<keyword evidence="1" id="KW-0677">Repeat</keyword>
<evidence type="ECO:0008006" key="7">
    <source>
        <dbReference type="Google" id="ProtNLM"/>
    </source>
</evidence>
<dbReference type="PROSITE" id="PS50005">
    <property type="entry name" value="TPR"/>
    <property type="match status" value="1"/>
</dbReference>
<dbReference type="InterPro" id="IPR050498">
    <property type="entry name" value="Ycf3"/>
</dbReference>
<feature type="chain" id="PRO_5045437901" description="Tetratricopeptide repeat protein" evidence="4">
    <location>
        <begin position="33"/>
        <end position="223"/>
    </location>
</feature>
<dbReference type="EMBL" id="BAABIQ010000044">
    <property type="protein sequence ID" value="GAA4805866.1"/>
    <property type="molecule type" value="Genomic_DNA"/>
</dbReference>
<dbReference type="PANTHER" id="PTHR44858:SF1">
    <property type="entry name" value="UDP-N-ACETYLGLUCOSAMINE--PEPTIDE N-ACETYLGLUCOSAMINYLTRANSFERASE SPINDLY-RELATED"/>
    <property type="match status" value="1"/>
</dbReference>
<evidence type="ECO:0000256" key="1">
    <source>
        <dbReference type="ARBA" id="ARBA00022737"/>
    </source>
</evidence>
<feature type="signal peptide" evidence="4">
    <location>
        <begin position="1"/>
        <end position="32"/>
    </location>
</feature>
<keyword evidence="2 3" id="KW-0802">TPR repeat</keyword>
<name>A0ABP9C758_9SPHI</name>
<keyword evidence="4" id="KW-0732">Signal</keyword>
<gene>
    <name evidence="5" type="ORF">GCM10023231_38800</name>
</gene>
<reference evidence="6" key="1">
    <citation type="journal article" date="2019" name="Int. J. Syst. Evol. Microbiol.">
        <title>The Global Catalogue of Microorganisms (GCM) 10K type strain sequencing project: providing services to taxonomists for standard genome sequencing and annotation.</title>
        <authorList>
            <consortium name="The Broad Institute Genomics Platform"/>
            <consortium name="The Broad Institute Genome Sequencing Center for Infectious Disease"/>
            <person name="Wu L."/>
            <person name="Ma J."/>
        </authorList>
    </citation>
    <scope>NUCLEOTIDE SEQUENCE [LARGE SCALE GENOMIC DNA]</scope>
    <source>
        <strain evidence="6">JCM 18200</strain>
    </source>
</reference>
<evidence type="ECO:0000256" key="3">
    <source>
        <dbReference type="PROSITE-ProRule" id="PRU00339"/>
    </source>
</evidence>